<comment type="caution">
    <text evidence="2">The sequence shown here is derived from an EMBL/GenBank/DDBJ whole genome shotgun (WGS) entry which is preliminary data.</text>
</comment>
<organism evidence="2">
    <name type="scientific">bioreactor metagenome</name>
    <dbReference type="NCBI Taxonomy" id="1076179"/>
    <lineage>
        <taxon>unclassified sequences</taxon>
        <taxon>metagenomes</taxon>
        <taxon>ecological metagenomes</taxon>
    </lineage>
</organism>
<feature type="compositionally biased region" description="Basic residues" evidence="1">
    <location>
        <begin position="29"/>
        <end position="40"/>
    </location>
</feature>
<name>A0A645GPY7_9ZZZZ</name>
<dbReference type="EMBL" id="VSSQ01079124">
    <property type="protein sequence ID" value="MPN28735.1"/>
    <property type="molecule type" value="Genomic_DNA"/>
</dbReference>
<accession>A0A645GPY7</accession>
<feature type="region of interest" description="Disordered" evidence="1">
    <location>
        <begin position="1"/>
        <end position="46"/>
    </location>
</feature>
<dbReference type="AlphaFoldDB" id="A0A645GPY7"/>
<sequence length="169" mass="18384">MEGPRRSSSSTSRNWARAPARSNGVSSRAARHRLSARSKASRPTASLVYSTTTWNTPASRVAAVRLKVTGHPASACSPRAAASRAWARESCSAWLVDCREPISGKRARKRASNSPRPAREHSASLQVTMASIAVCRLHRLGPRRARIRDTSMNTFSCCTWLARLGSQLG</sequence>
<proteinExistence type="predicted"/>
<evidence type="ECO:0000256" key="1">
    <source>
        <dbReference type="SAM" id="MobiDB-lite"/>
    </source>
</evidence>
<feature type="compositionally biased region" description="Polar residues" evidence="1">
    <location>
        <begin position="1"/>
        <end position="14"/>
    </location>
</feature>
<protein>
    <submittedName>
        <fullName evidence="2">Uncharacterized protein</fullName>
    </submittedName>
</protein>
<reference evidence="2" key="1">
    <citation type="submission" date="2019-08" db="EMBL/GenBank/DDBJ databases">
        <authorList>
            <person name="Kucharzyk K."/>
            <person name="Murdoch R.W."/>
            <person name="Higgins S."/>
            <person name="Loffler F."/>
        </authorList>
    </citation>
    <scope>NUCLEOTIDE SEQUENCE</scope>
</reference>
<gene>
    <name evidence="2" type="ORF">SDC9_176180</name>
</gene>
<evidence type="ECO:0000313" key="2">
    <source>
        <dbReference type="EMBL" id="MPN28735.1"/>
    </source>
</evidence>